<reference evidence="1 2" key="1">
    <citation type="journal article" date="2022" name="G3 (Bethesda)">
        <title>Whole-genome sequence and methylome profiling of the almond [Prunus dulcis (Mill.) D.A. Webb] cultivar 'Nonpareil'.</title>
        <authorList>
            <person name="D'Amico-Willman K.M."/>
            <person name="Ouma W.Z."/>
            <person name="Meulia T."/>
            <person name="Sideli G.M."/>
            <person name="Gradziel T.M."/>
            <person name="Fresnedo-Ramirez J."/>
        </authorList>
    </citation>
    <scope>NUCLEOTIDE SEQUENCE [LARGE SCALE GENOMIC DNA]</scope>
    <source>
        <strain evidence="1">Clone GOH B32 T37-40</strain>
    </source>
</reference>
<dbReference type="AlphaFoldDB" id="A0AAD4ZMS7"/>
<comment type="caution">
    <text evidence="1">The sequence shown here is derived from an EMBL/GenBank/DDBJ whole genome shotgun (WGS) entry which is preliminary data.</text>
</comment>
<proteinExistence type="predicted"/>
<evidence type="ECO:0000313" key="1">
    <source>
        <dbReference type="EMBL" id="KAI5350904.1"/>
    </source>
</evidence>
<dbReference type="EMBL" id="JAJFAZ020000001">
    <property type="protein sequence ID" value="KAI5350904.1"/>
    <property type="molecule type" value="Genomic_DNA"/>
</dbReference>
<organism evidence="1 2">
    <name type="scientific">Prunus dulcis</name>
    <name type="common">Almond</name>
    <name type="synonym">Amygdalus dulcis</name>
    <dbReference type="NCBI Taxonomy" id="3755"/>
    <lineage>
        <taxon>Eukaryota</taxon>
        <taxon>Viridiplantae</taxon>
        <taxon>Streptophyta</taxon>
        <taxon>Embryophyta</taxon>
        <taxon>Tracheophyta</taxon>
        <taxon>Spermatophyta</taxon>
        <taxon>Magnoliopsida</taxon>
        <taxon>eudicotyledons</taxon>
        <taxon>Gunneridae</taxon>
        <taxon>Pentapetalae</taxon>
        <taxon>rosids</taxon>
        <taxon>fabids</taxon>
        <taxon>Rosales</taxon>
        <taxon>Rosaceae</taxon>
        <taxon>Amygdaloideae</taxon>
        <taxon>Amygdaleae</taxon>
        <taxon>Prunus</taxon>
    </lineage>
</organism>
<evidence type="ECO:0008006" key="3">
    <source>
        <dbReference type="Google" id="ProtNLM"/>
    </source>
</evidence>
<name>A0AAD4ZMS7_PRUDU</name>
<dbReference type="Proteomes" id="UP001054821">
    <property type="component" value="Chromosome 1"/>
</dbReference>
<accession>A0AAD4ZMS7</accession>
<gene>
    <name evidence="1" type="ORF">L3X38_003795</name>
</gene>
<protein>
    <recommendedName>
        <fullName evidence="3">OTU domain-containing protein</fullName>
    </recommendedName>
</protein>
<sequence>MTELVVKREVKAQPAKQKKTWAQICFFSRSKRKRSDLQVGLLSKFWNGCFIHFEEVIKRDADINKQCVLDYRNEFITNKIFVSRDALIRWTHEQEKRNGFVITIKRSDIGGAALNMEGHSYARRLTVEENLLVVDMSKSLARPKDILYTLKRGDRLNVTTMKTIYNARQKNRVIEKAGMSEMKVLLRNLFAHEYVEWHRSYGTANIVYRPKPIIDDSCLTPKFNKWFPKHMLIHIRGAQDVKSDGNCGFRAIGSLMGFGDNAWLKPLTFFPYETAPLDSIYRREISIGFVNHNHWIKVYLEGQHPMPPVDERWLRCATITASDWLTPYQDRIRQFRYEAGIADPYDNDHIFIE</sequence>
<evidence type="ECO:0000313" key="2">
    <source>
        <dbReference type="Proteomes" id="UP001054821"/>
    </source>
</evidence>
<keyword evidence="2" id="KW-1185">Reference proteome</keyword>